<comment type="caution">
    <text evidence="5">The sequence shown here is derived from an EMBL/GenBank/DDBJ whole genome shotgun (WGS) entry which is preliminary data.</text>
</comment>
<evidence type="ECO:0000256" key="3">
    <source>
        <dbReference type="ARBA" id="ARBA00023002"/>
    </source>
</evidence>
<keyword evidence="4" id="KW-1133">Transmembrane helix</keyword>
<dbReference type="GO" id="GO:0016020">
    <property type="term" value="C:membrane"/>
    <property type="evidence" value="ECO:0007669"/>
    <property type="project" value="TreeGrafter"/>
</dbReference>
<dbReference type="AlphaFoldDB" id="A0A9P6CUW7"/>
<dbReference type="Gene3D" id="3.40.50.720">
    <property type="entry name" value="NAD(P)-binding Rossmann-like Domain"/>
    <property type="match status" value="1"/>
</dbReference>
<protein>
    <submittedName>
        <fullName evidence="5">NAD(P)-binding protein</fullName>
    </submittedName>
</protein>
<dbReference type="InterPro" id="IPR036291">
    <property type="entry name" value="NAD(P)-bd_dom_sf"/>
</dbReference>
<dbReference type="PANTHER" id="PTHR44196:SF3">
    <property type="entry name" value="SHORT CHAIN DEHYDROGENASE FAMILY PROTEIN"/>
    <property type="match status" value="1"/>
</dbReference>
<reference evidence="5" key="1">
    <citation type="submission" date="2020-11" db="EMBL/GenBank/DDBJ databases">
        <authorList>
            <consortium name="DOE Joint Genome Institute"/>
            <person name="Ahrendt S."/>
            <person name="Riley R."/>
            <person name="Andreopoulos W."/>
            <person name="Labutti K."/>
            <person name="Pangilinan J."/>
            <person name="Ruiz-Duenas F.J."/>
            <person name="Barrasa J.M."/>
            <person name="Sanchez-Garcia M."/>
            <person name="Camarero S."/>
            <person name="Miyauchi S."/>
            <person name="Serrano A."/>
            <person name="Linde D."/>
            <person name="Babiker R."/>
            <person name="Drula E."/>
            <person name="Ayuso-Fernandez I."/>
            <person name="Pacheco R."/>
            <person name="Padilla G."/>
            <person name="Ferreira P."/>
            <person name="Barriuso J."/>
            <person name="Kellner H."/>
            <person name="Castanera R."/>
            <person name="Alfaro M."/>
            <person name="Ramirez L."/>
            <person name="Pisabarro A.G."/>
            <person name="Kuo A."/>
            <person name="Tritt A."/>
            <person name="Lipzen A."/>
            <person name="He G."/>
            <person name="Yan M."/>
            <person name="Ng V."/>
            <person name="Cullen D."/>
            <person name="Martin F."/>
            <person name="Rosso M.-N."/>
            <person name="Henrissat B."/>
            <person name="Hibbett D."/>
            <person name="Martinez A.T."/>
            <person name="Grigoriev I.V."/>
        </authorList>
    </citation>
    <scope>NUCLEOTIDE SEQUENCE</scope>
    <source>
        <strain evidence="5">CIRM-BRFM 674</strain>
    </source>
</reference>
<keyword evidence="2" id="KW-0521">NADP</keyword>
<keyword evidence="4" id="KW-0472">Membrane</keyword>
<dbReference type="Proteomes" id="UP000807469">
    <property type="component" value="Unassembled WGS sequence"/>
</dbReference>
<sequence>MAKENGVKTPEVFRTKLMPRQIPTVAYTVQNILISIASIISSIASFLFTLWIILPLSMIRAVIPANMLQSINSEGKNKVVLIVGASRGIGFSVLKQYADDPDTVIIAASRSIESLRKAVIELGDTLAIIQCAELDLTAQKKQIAENVRAIDKSYGPITHLYEVSGISNHLKEGTPWGLNVTDEMINVNISGTVASILTTYELMKERGYGKICIVGSVAGLYGPANMISYASTKAFINTFSASLRILAAPCGVEVVTVQPGFIDTRMTKKMRGQDSTVPNKEFASPHGMAAYMKQAVEQGGVGVVSWPVRQSVMMHALQSVNPICEELGQWISMKMMLSGKKIT</sequence>
<dbReference type="PROSITE" id="PS00061">
    <property type="entry name" value="ADH_SHORT"/>
    <property type="match status" value="1"/>
</dbReference>
<accession>A0A9P6CUW7</accession>
<keyword evidence="6" id="KW-1185">Reference proteome</keyword>
<dbReference type="PANTHER" id="PTHR44196">
    <property type="entry name" value="DEHYDROGENASE/REDUCTASE SDR FAMILY MEMBER 7B"/>
    <property type="match status" value="1"/>
</dbReference>
<dbReference type="InterPro" id="IPR002347">
    <property type="entry name" value="SDR_fam"/>
</dbReference>
<organism evidence="5 6">
    <name type="scientific">Pholiota conissans</name>
    <dbReference type="NCBI Taxonomy" id="109636"/>
    <lineage>
        <taxon>Eukaryota</taxon>
        <taxon>Fungi</taxon>
        <taxon>Dikarya</taxon>
        <taxon>Basidiomycota</taxon>
        <taxon>Agaricomycotina</taxon>
        <taxon>Agaricomycetes</taxon>
        <taxon>Agaricomycetidae</taxon>
        <taxon>Agaricales</taxon>
        <taxon>Agaricineae</taxon>
        <taxon>Strophariaceae</taxon>
        <taxon>Pholiota</taxon>
    </lineage>
</organism>
<evidence type="ECO:0000256" key="1">
    <source>
        <dbReference type="ARBA" id="ARBA00006484"/>
    </source>
</evidence>
<dbReference type="EMBL" id="MU155184">
    <property type="protein sequence ID" value="KAF9481056.1"/>
    <property type="molecule type" value="Genomic_DNA"/>
</dbReference>
<gene>
    <name evidence="5" type="ORF">BDN70DRAFT_804086</name>
</gene>
<dbReference type="SUPFAM" id="SSF51735">
    <property type="entry name" value="NAD(P)-binding Rossmann-fold domains"/>
    <property type="match status" value="1"/>
</dbReference>
<evidence type="ECO:0000256" key="2">
    <source>
        <dbReference type="ARBA" id="ARBA00022857"/>
    </source>
</evidence>
<dbReference type="OrthoDB" id="7289984at2759"/>
<keyword evidence="4" id="KW-0812">Transmembrane</keyword>
<proteinExistence type="inferred from homology"/>
<name>A0A9P6CUW7_9AGAR</name>
<dbReference type="GO" id="GO:0016491">
    <property type="term" value="F:oxidoreductase activity"/>
    <property type="evidence" value="ECO:0007669"/>
    <property type="project" value="UniProtKB-KW"/>
</dbReference>
<feature type="transmembrane region" description="Helical" evidence="4">
    <location>
        <begin position="32"/>
        <end position="54"/>
    </location>
</feature>
<dbReference type="InterPro" id="IPR020904">
    <property type="entry name" value="Sc_DH/Rdtase_CS"/>
</dbReference>
<dbReference type="Pfam" id="PF00106">
    <property type="entry name" value="adh_short"/>
    <property type="match status" value="1"/>
</dbReference>
<comment type="similarity">
    <text evidence="1">Belongs to the short-chain dehydrogenases/reductases (SDR) family.</text>
</comment>
<dbReference type="PRINTS" id="PR00081">
    <property type="entry name" value="GDHRDH"/>
</dbReference>
<keyword evidence="3" id="KW-0560">Oxidoreductase</keyword>
<evidence type="ECO:0000256" key="4">
    <source>
        <dbReference type="SAM" id="Phobius"/>
    </source>
</evidence>
<evidence type="ECO:0000313" key="5">
    <source>
        <dbReference type="EMBL" id="KAF9481056.1"/>
    </source>
</evidence>
<evidence type="ECO:0000313" key="6">
    <source>
        <dbReference type="Proteomes" id="UP000807469"/>
    </source>
</evidence>